<protein>
    <recommendedName>
        <fullName evidence="2">DUF2169 domain-containing protein</fullName>
    </recommendedName>
</protein>
<evidence type="ECO:0000256" key="1">
    <source>
        <dbReference type="SAM" id="MobiDB-lite"/>
    </source>
</evidence>
<organism evidence="3 4">
    <name type="scientific">Hyalangium minutum</name>
    <dbReference type="NCBI Taxonomy" id="394096"/>
    <lineage>
        <taxon>Bacteria</taxon>
        <taxon>Pseudomonadati</taxon>
        <taxon>Myxococcota</taxon>
        <taxon>Myxococcia</taxon>
        <taxon>Myxococcales</taxon>
        <taxon>Cystobacterineae</taxon>
        <taxon>Archangiaceae</taxon>
        <taxon>Hyalangium</taxon>
    </lineage>
</organism>
<feature type="domain" description="DUF2169" evidence="2">
    <location>
        <begin position="23"/>
        <end position="289"/>
    </location>
</feature>
<dbReference type="InterPro" id="IPR001646">
    <property type="entry name" value="5peptide_repeat"/>
</dbReference>
<evidence type="ECO:0000259" key="2">
    <source>
        <dbReference type="Pfam" id="PF09937"/>
    </source>
</evidence>
<dbReference type="PANTHER" id="PTHR14136:SF17">
    <property type="entry name" value="BTB_POZ DOMAIN-CONTAINING PROTEIN KCTD9"/>
    <property type="match status" value="1"/>
</dbReference>
<accession>A0A085WS03</accession>
<sequence length="745" mass="80866">MDIVKDTGMELGYLVWQVRPPRPSLTVVAKATFALTPDGLCALAEPQHPVSGPVFYEDDPQRSMRLDTDLAVWKTRGECFLAGTCYPPGGKPAATSAVAFQVGKVSKALAVFGDRAWTSMGVLSAPKPFTAMPLCYERSFGGPGVDANPLGSAVPNIEDPRDLITSPRSRPKPVGAFPIPPDWKSRLKRAGRYDKKWLATRWPYFPEDFDGSFFNAAPEDQWIEGFWKGDEELVLQNLHPRHAVLRTRLPGLRARVFLMEKGTGFREVPLRLDTITVDADAGLAFVLWRGMMEVKTESLQEVDFIYLAHEPLNAPLSTQEHRARFEQKLAERDKEEEDFKPEAPPPTPEPPVMAAAPEAEPATLDPAELEAKLKKLIPLPPPEAVDPKASPPSAKSAKQLRKAFAAIGVEPTKELEALLAEMEDPGEATEIVPLLVDVEPRERLLRRLKAKESVAGEDWSGGDFSKMDLSRVDLTGAILQGCSLRGAKLDEAKLDGAVLAGSDLSEASLRKASLEGADLTGVRAAASRFDEANLGDATLSGGEFTGASFHKAQCKGAEFIQAKLTQGDLREACLDEADLSEARLEDARLEGASLQDTDLAKADASRANFDGANLSQLRASPGARMAQASFKRVQAAKSRWGGAMLDETDFSFSELARADFSGASLVKARFNGCNVPNSRFMGARMVGTSMLKANVFEGLFESADLSHADLRGANLFGAEFWKAQTASTKLELAILTRTKLADRAS</sequence>
<keyword evidence="4" id="KW-1185">Reference proteome</keyword>
<dbReference type="Gene3D" id="2.160.20.80">
    <property type="entry name" value="E3 ubiquitin-protein ligase SopA"/>
    <property type="match status" value="2"/>
</dbReference>
<dbReference type="OrthoDB" id="233093at2"/>
<dbReference type="PANTHER" id="PTHR14136">
    <property type="entry name" value="BTB_POZ DOMAIN-CONTAINING PROTEIN KCTD9"/>
    <property type="match status" value="1"/>
</dbReference>
<dbReference type="PATRIC" id="fig|394096.3.peg.1987"/>
<evidence type="ECO:0000313" key="3">
    <source>
        <dbReference type="EMBL" id="KFE70466.1"/>
    </source>
</evidence>
<evidence type="ECO:0000313" key="4">
    <source>
        <dbReference type="Proteomes" id="UP000028725"/>
    </source>
</evidence>
<proteinExistence type="predicted"/>
<comment type="caution">
    <text evidence="3">The sequence shown here is derived from an EMBL/GenBank/DDBJ whole genome shotgun (WGS) entry which is preliminary data.</text>
</comment>
<reference evidence="3 4" key="1">
    <citation type="submission" date="2014-04" db="EMBL/GenBank/DDBJ databases">
        <title>Genome assembly of Hyalangium minutum DSM 14724.</title>
        <authorList>
            <person name="Sharma G."/>
            <person name="Subramanian S."/>
        </authorList>
    </citation>
    <scope>NUCLEOTIDE SEQUENCE [LARGE SCALE GENOMIC DNA]</scope>
    <source>
        <strain evidence="3 4">DSM 14724</strain>
    </source>
</reference>
<feature type="region of interest" description="Disordered" evidence="1">
    <location>
        <begin position="331"/>
        <end position="354"/>
    </location>
</feature>
<dbReference type="Proteomes" id="UP000028725">
    <property type="component" value="Unassembled WGS sequence"/>
</dbReference>
<feature type="compositionally biased region" description="Pro residues" evidence="1">
    <location>
        <begin position="342"/>
        <end position="351"/>
    </location>
</feature>
<dbReference type="AlphaFoldDB" id="A0A085WS03"/>
<gene>
    <name evidence="3" type="ORF">DB31_5508</name>
</gene>
<dbReference type="Pfam" id="PF09937">
    <property type="entry name" value="DUF2169"/>
    <property type="match status" value="1"/>
</dbReference>
<dbReference type="STRING" id="394096.DB31_5508"/>
<dbReference type="RefSeq" id="WP_044185587.1">
    <property type="nucleotide sequence ID" value="NZ_JMCB01000003.1"/>
</dbReference>
<name>A0A085WS03_9BACT</name>
<dbReference type="Pfam" id="PF00805">
    <property type="entry name" value="Pentapeptide"/>
    <property type="match status" value="4"/>
</dbReference>
<dbReference type="InterPro" id="IPR018683">
    <property type="entry name" value="DUF2169"/>
</dbReference>
<dbReference type="SUPFAM" id="SSF141571">
    <property type="entry name" value="Pentapeptide repeat-like"/>
    <property type="match status" value="2"/>
</dbReference>
<dbReference type="InterPro" id="IPR051082">
    <property type="entry name" value="Pentapeptide-BTB/POZ_domain"/>
</dbReference>
<dbReference type="EMBL" id="JMCB01000003">
    <property type="protein sequence ID" value="KFE70466.1"/>
    <property type="molecule type" value="Genomic_DNA"/>
</dbReference>